<dbReference type="OrthoDB" id="414863at2759"/>
<evidence type="ECO:0000313" key="2">
    <source>
        <dbReference type="EMBL" id="TNV79877.1"/>
    </source>
</evidence>
<protein>
    <recommendedName>
        <fullName evidence="1">Dynein axonemal assembly factor 5 HEAT-repeat domain-containing protein</fullName>
    </recommendedName>
</protein>
<dbReference type="InterPro" id="IPR052623">
    <property type="entry name" value="DAAF5"/>
</dbReference>
<sequence length="525" mass="60371">MSLIRTDFLDNPGEGTRYIVCKYTTELVDSIFKDLNEFALKTHLKEKSLCQLYSLIVCVEGAIKPHTEKILKNIIYKLILDEEQEISRRTYKVAELLGLYVDTDFILPMMIAHLTDTESKSVPRFVSSCLTAFSAVMTNTTVRFASQMEGFMENIIKLVVSSDFLNSENQDVLERTFRVTANLIHAAGHINKAHQHALFKILLQLGSSPQMAALKSQVDQTMDVLARSVGLGDGSDLFSVELTYLIDEMKENYEKWNKHSSERFIFDLLVRRSQNALIERFEDILFIIAANVEPEKEVELRMDMLALIEFLLGQEILAETIFFYAEIILKMILIPSTVWKVGSPNVKIRKASVICMIRMIDNKLVSPEKLNNSFKAILGVLKNCIDDDWANDLRFTSVIMIRKLIQYLSPVFTDEDYKEIYPELLKRLDDSQDGIRIATAETFQVFFRALPDPWSSSLYEYTVKNIFIHLDDSNPEIQKAIREVLVAAARIQRDKFYEIAEEQVHKFQHPSQVKALIEQVQATYK</sequence>
<proteinExistence type="predicted"/>
<dbReference type="Pfam" id="PF24573">
    <property type="entry name" value="HEAT_DAAF5"/>
    <property type="match status" value="1"/>
</dbReference>
<evidence type="ECO:0000313" key="3">
    <source>
        <dbReference type="Proteomes" id="UP000785679"/>
    </source>
</evidence>
<dbReference type="InterPro" id="IPR016024">
    <property type="entry name" value="ARM-type_fold"/>
</dbReference>
<dbReference type="AlphaFoldDB" id="A0A8J8T2I8"/>
<evidence type="ECO:0000259" key="1">
    <source>
        <dbReference type="Pfam" id="PF24573"/>
    </source>
</evidence>
<dbReference type="InterPro" id="IPR056497">
    <property type="entry name" value="HEAT_DAAF5"/>
</dbReference>
<comment type="caution">
    <text evidence="2">The sequence shown here is derived from an EMBL/GenBank/DDBJ whole genome shotgun (WGS) entry which is preliminary data.</text>
</comment>
<dbReference type="Gene3D" id="1.25.10.10">
    <property type="entry name" value="Leucine-rich Repeat Variant"/>
    <property type="match status" value="2"/>
</dbReference>
<dbReference type="PANTHER" id="PTHR16216:SF2">
    <property type="entry name" value="DYNEIN AXONEMAL ASSEMBLY FACTOR 5"/>
    <property type="match status" value="1"/>
</dbReference>
<organism evidence="2 3">
    <name type="scientific">Halteria grandinella</name>
    <dbReference type="NCBI Taxonomy" id="5974"/>
    <lineage>
        <taxon>Eukaryota</taxon>
        <taxon>Sar</taxon>
        <taxon>Alveolata</taxon>
        <taxon>Ciliophora</taxon>
        <taxon>Intramacronucleata</taxon>
        <taxon>Spirotrichea</taxon>
        <taxon>Stichotrichia</taxon>
        <taxon>Sporadotrichida</taxon>
        <taxon>Halteriidae</taxon>
        <taxon>Halteria</taxon>
    </lineage>
</organism>
<dbReference type="SUPFAM" id="SSF48371">
    <property type="entry name" value="ARM repeat"/>
    <property type="match status" value="1"/>
</dbReference>
<dbReference type="PANTHER" id="PTHR16216">
    <property type="entry name" value="DYNEIN ASSEMBLY FACTOR 5, AXONEMAL"/>
    <property type="match status" value="1"/>
</dbReference>
<gene>
    <name evidence="2" type="ORF">FGO68_gene6586</name>
</gene>
<reference evidence="2" key="1">
    <citation type="submission" date="2019-06" db="EMBL/GenBank/DDBJ databases">
        <authorList>
            <person name="Zheng W."/>
        </authorList>
    </citation>
    <scope>NUCLEOTIDE SEQUENCE</scope>
    <source>
        <strain evidence="2">QDHG01</strain>
    </source>
</reference>
<keyword evidence="3" id="KW-1185">Reference proteome</keyword>
<name>A0A8J8T2I8_HALGN</name>
<feature type="domain" description="Dynein axonemal assembly factor 5 HEAT-repeat" evidence="1">
    <location>
        <begin position="10"/>
        <end position="204"/>
    </location>
</feature>
<dbReference type="Proteomes" id="UP000785679">
    <property type="component" value="Unassembled WGS sequence"/>
</dbReference>
<accession>A0A8J8T2I8</accession>
<dbReference type="InterPro" id="IPR011989">
    <property type="entry name" value="ARM-like"/>
</dbReference>
<dbReference type="EMBL" id="RRYP01008289">
    <property type="protein sequence ID" value="TNV79877.1"/>
    <property type="molecule type" value="Genomic_DNA"/>
</dbReference>